<organism evidence="1 2">
    <name type="scientific">Metabacillus litoralis</name>
    <dbReference type="NCBI Taxonomy" id="152268"/>
    <lineage>
        <taxon>Bacteria</taxon>
        <taxon>Bacillati</taxon>
        <taxon>Bacillota</taxon>
        <taxon>Bacilli</taxon>
        <taxon>Bacillales</taxon>
        <taxon>Bacillaceae</taxon>
        <taxon>Metabacillus</taxon>
    </lineage>
</organism>
<name>A0A179STC3_9BACI</name>
<dbReference type="Proteomes" id="UP000078534">
    <property type="component" value="Unassembled WGS sequence"/>
</dbReference>
<gene>
    <name evidence="1" type="ORF">A6K24_05500</name>
</gene>
<dbReference type="OrthoDB" id="2970986at2"/>
<protein>
    <recommendedName>
        <fullName evidence="3">RNA polymerase subunit sigma-70</fullName>
    </recommendedName>
</protein>
<evidence type="ECO:0008006" key="3">
    <source>
        <dbReference type="Google" id="ProtNLM"/>
    </source>
</evidence>
<evidence type="ECO:0000313" key="1">
    <source>
        <dbReference type="EMBL" id="OAS84967.1"/>
    </source>
</evidence>
<dbReference type="AlphaFoldDB" id="A0A179STC3"/>
<dbReference type="RefSeq" id="WP_157094419.1">
    <property type="nucleotide sequence ID" value="NZ_LWSG01000023.1"/>
</dbReference>
<sequence>MQMRNSEKGELTHTRHDVFGMDFHDFMVKEQNDTSLELASEFGISLREVKNLKKHLNRS</sequence>
<accession>A0A179STC3</accession>
<keyword evidence="2" id="KW-1185">Reference proteome</keyword>
<evidence type="ECO:0000313" key="2">
    <source>
        <dbReference type="Proteomes" id="UP000078534"/>
    </source>
</evidence>
<proteinExistence type="predicted"/>
<reference evidence="2" key="1">
    <citation type="submission" date="2016-04" db="EMBL/GenBank/DDBJ databases">
        <authorList>
            <person name="Lyu Z."/>
            <person name="Lyu W."/>
        </authorList>
    </citation>
    <scope>NUCLEOTIDE SEQUENCE [LARGE SCALE GENOMIC DNA]</scope>
    <source>
        <strain evidence="2">C44</strain>
    </source>
</reference>
<dbReference type="EMBL" id="LWSG01000023">
    <property type="protein sequence ID" value="OAS84967.1"/>
    <property type="molecule type" value="Genomic_DNA"/>
</dbReference>
<comment type="caution">
    <text evidence="1">The sequence shown here is derived from an EMBL/GenBank/DDBJ whole genome shotgun (WGS) entry which is preliminary data.</text>
</comment>